<sequence>MNVLKEFWVSHLLGLLPQEITQLIARSPEQEARDYDHGRSLLLKRFKLTPEKFRQLFVTHQKCSDKTWRDFYQEVQTFFKGWIEGLDVKTFDKLQDLMIADQMKKRAPVEFKEHHLDDWPSINCPVELAERLEEFEDVRRTLKQKTHTLTPVR</sequence>
<dbReference type="SUPFAM" id="SSF47353">
    <property type="entry name" value="Retrovirus capsid dimerization domain-like"/>
    <property type="match status" value="1"/>
</dbReference>
<accession>A0A8X6S4F6</accession>
<dbReference type="AlphaFoldDB" id="A0A8X6S4F6"/>
<evidence type="ECO:0000313" key="1">
    <source>
        <dbReference type="EMBL" id="GFY00318.1"/>
    </source>
</evidence>
<organism evidence="1 2">
    <name type="scientific">Trichonephila clavipes</name>
    <name type="common">Golden silk orbweaver</name>
    <name type="synonym">Nephila clavipes</name>
    <dbReference type="NCBI Taxonomy" id="2585209"/>
    <lineage>
        <taxon>Eukaryota</taxon>
        <taxon>Metazoa</taxon>
        <taxon>Ecdysozoa</taxon>
        <taxon>Arthropoda</taxon>
        <taxon>Chelicerata</taxon>
        <taxon>Arachnida</taxon>
        <taxon>Araneae</taxon>
        <taxon>Araneomorphae</taxon>
        <taxon>Entelegynae</taxon>
        <taxon>Araneoidea</taxon>
        <taxon>Nephilidae</taxon>
        <taxon>Trichonephila</taxon>
    </lineage>
</organism>
<dbReference type="PANTHER" id="PTHR46888">
    <property type="entry name" value="ZINC KNUCKLE DOMAINCONTAINING PROTEIN-RELATED"/>
    <property type="match status" value="1"/>
</dbReference>
<proteinExistence type="predicted"/>
<dbReference type="InterPro" id="IPR038269">
    <property type="entry name" value="SCAN_sf"/>
</dbReference>
<dbReference type="Gene3D" id="1.10.4020.10">
    <property type="entry name" value="DNA breaking-rejoining enzymes"/>
    <property type="match status" value="1"/>
</dbReference>
<name>A0A8X6S4F6_TRICX</name>
<gene>
    <name evidence="1" type="primary">AVEN_59000_1</name>
    <name evidence="1" type="ORF">TNCV_4711201</name>
</gene>
<dbReference type="EMBL" id="BMAU01021219">
    <property type="protein sequence ID" value="GFY00318.1"/>
    <property type="molecule type" value="Genomic_DNA"/>
</dbReference>
<comment type="caution">
    <text evidence="1">The sequence shown here is derived from an EMBL/GenBank/DDBJ whole genome shotgun (WGS) entry which is preliminary data.</text>
</comment>
<dbReference type="PANTHER" id="PTHR46888:SF1">
    <property type="entry name" value="RIBONUCLEASE H"/>
    <property type="match status" value="1"/>
</dbReference>
<dbReference type="Proteomes" id="UP000887159">
    <property type="component" value="Unassembled WGS sequence"/>
</dbReference>
<evidence type="ECO:0008006" key="3">
    <source>
        <dbReference type="Google" id="ProtNLM"/>
    </source>
</evidence>
<reference evidence="1" key="1">
    <citation type="submission" date="2020-08" db="EMBL/GenBank/DDBJ databases">
        <title>Multicomponent nature underlies the extraordinary mechanical properties of spider dragline silk.</title>
        <authorList>
            <person name="Kono N."/>
            <person name="Nakamura H."/>
            <person name="Mori M."/>
            <person name="Yoshida Y."/>
            <person name="Ohtoshi R."/>
            <person name="Malay A.D."/>
            <person name="Moran D.A.P."/>
            <person name="Tomita M."/>
            <person name="Numata K."/>
            <person name="Arakawa K."/>
        </authorList>
    </citation>
    <scope>NUCLEOTIDE SEQUENCE</scope>
</reference>
<keyword evidence="2" id="KW-1185">Reference proteome</keyword>
<evidence type="ECO:0000313" key="2">
    <source>
        <dbReference type="Proteomes" id="UP000887159"/>
    </source>
</evidence>
<protein>
    <recommendedName>
        <fullName evidence="3">SCAN box domain-containing protein</fullName>
    </recommendedName>
</protein>